<evidence type="ECO:0000256" key="3">
    <source>
        <dbReference type="ARBA" id="ARBA00022829"/>
    </source>
</evidence>
<sequence length="186" mass="21167">MDNNKKIAIVEGLLFLSGDEGTTIEELQFILNEGNIGEIEKIIDKLIDRYSKDKACGLNIQKFAKNKFRLITKKENAEYYTKLANVKTESKLSTASIETLSIVAYKGPISRANVEDIRGVNCETIFYKLKLRNLIEEAGKSQDVGKPMLYKVTDDFLKYFNLNSLDELPKLKEAIEEEKDIFNRGS</sequence>
<evidence type="ECO:0000256" key="4">
    <source>
        <dbReference type="ARBA" id="ARBA00023306"/>
    </source>
</evidence>
<dbReference type="InterPro" id="IPR036388">
    <property type="entry name" value="WH-like_DNA-bd_sf"/>
</dbReference>
<evidence type="ECO:0000256" key="1">
    <source>
        <dbReference type="ARBA" id="ARBA00022490"/>
    </source>
</evidence>
<comment type="subcellular location">
    <subcellularLocation>
        <location evidence="5">Cytoplasm</location>
    </subcellularLocation>
    <text evidence="5">Associated with two foci at the outer edges of the nucleoid region in young cells, and at four foci within both cell halves in older cells.</text>
</comment>
<dbReference type="RefSeq" id="WP_053945930.1">
    <property type="nucleotide sequence ID" value="NZ_CP012622.1"/>
</dbReference>
<proteinExistence type="inferred from homology"/>
<accession>A0A0M4JS66</accession>
<dbReference type="Gene3D" id="1.10.10.10">
    <property type="entry name" value="Winged helix-like DNA-binding domain superfamily/Winged helix DNA-binding domain"/>
    <property type="match status" value="2"/>
</dbReference>
<name>A0A0M4JS66_9MOLU</name>
<comment type="subunit">
    <text evidence="5">Homodimer. Homodimerization may be required to stabilize the binding of ScpA to the Smc head domains. Component of a cohesin-like complex composed of ScpA, ScpB and the Smc homodimer, in which ScpA and ScpB bind to the head domain of Smc. The presence of the three proteins is required for the association of the complex with DNA.</text>
</comment>
<dbReference type="HAMAP" id="MF_01804">
    <property type="entry name" value="ScpB"/>
    <property type="match status" value="1"/>
</dbReference>
<dbReference type="KEGG" id="scj:SCANT_v1c02490"/>
<gene>
    <name evidence="5 6" type="primary">scpB</name>
    <name evidence="6" type="ORF">SCANT_v1c02490</name>
</gene>
<dbReference type="InterPro" id="IPR036390">
    <property type="entry name" value="WH_DNA-bd_sf"/>
</dbReference>
<keyword evidence="2 5" id="KW-0132">Cell division</keyword>
<keyword evidence="7" id="KW-1185">Reference proteome</keyword>
<keyword evidence="1 5" id="KW-0963">Cytoplasm</keyword>
<dbReference type="EMBL" id="CP012622">
    <property type="protein sequence ID" value="ALD66159.1"/>
    <property type="molecule type" value="Genomic_DNA"/>
</dbReference>
<dbReference type="GO" id="GO:0005737">
    <property type="term" value="C:cytoplasm"/>
    <property type="evidence" value="ECO:0007669"/>
    <property type="project" value="UniProtKB-SubCell"/>
</dbReference>
<organism evidence="6 7">
    <name type="scientific">Spiroplasma cantharicola</name>
    <dbReference type="NCBI Taxonomy" id="362837"/>
    <lineage>
        <taxon>Bacteria</taxon>
        <taxon>Bacillati</taxon>
        <taxon>Mycoplasmatota</taxon>
        <taxon>Mollicutes</taxon>
        <taxon>Entomoplasmatales</taxon>
        <taxon>Spiroplasmataceae</taxon>
        <taxon>Spiroplasma</taxon>
    </lineage>
</organism>
<dbReference type="InterPro" id="IPR005234">
    <property type="entry name" value="ScpB_csome_segregation"/>
</dbReference>
<dbReference type="PANTHER" id="PTHR34298:SF2">
    <property type="entry name" value="SEGREGATION AND CONDENSATION PROTEIN B"/>
    <property type="match status" value="1"/>
</dbReference>
<evidence type="ECO:0000313" key="6">
    <source>
        <dbReference type="EMBL" id="ALD66159.1"/>
    </source>
</evidence>
<protein>
    <recommendedName>
        <fullName evidence="5">Segregation and condensation protein B</fullName>
    </recommendedName>
</protein>
<dbReference type="PATRIC" id="fig|362837.3.peg.250"/>
<dbReference type="OrthoDB" id="9806226at2"/>
<dbReference type="SUPFAM" id="SSF46785">
    <property type="entry name" value="Winged helix' DNA-binding domain"/>
    <property type="match status" value="2"/>
</dbReference>
<evidence type="ECO:0000256" key="5">
    <source>
        <dbReference type="HAMAP-Rule" id="MF_01804"/>
    </source>
</evidence>
<dbReference type="GO" id="GO:0006260">
    <property type="term" value="P:DNA replication"/>
    <property type="evidence" value="ECO:0007669"/>
    <property type="project" value="UniProtKB-UniRule"/>
</dbReference>
<dbReference type="Proteomes" id="UP000063919">
    <property type="component" value="Chromosome"/>
</dbReference>
<dbReference type="PIRSF" id="PIRSF019345">
    <property type="entry name" value="ScpB"/>
    <property type="match status" value="1"/>
</dbReference>
<dbReference type="STRING" id="362837.SCANT_v1c02490"/>
<dbReference type="Pfam" id="PF04079">
    <property type="entry name" value="SMC_ScpB"/>
    <property type="match status" value="1"/>
</dbReference>
<keyword evidence="4 5" id="KW-0131">Cell cycle</keyword>
<dbReference type="PANTHER" id="PTHR34298">
    <property type="entry name" value="SEGREGATION AND CONDENSATION PROTEIN B"/>
    <property type="match status" value="1"/>
</dbReference>
<comment type="similarity">
    <text evidence="5">Belongs to the ScpB family.</text>
</comment>
<evidence type="ECO:0000313" key="7">
    <source>
        <dbReference type="Proteomes" id="UP000063919"/>
    </source>
</evidence>
<reference evidence="6 7" key="1">
    <citation type="journal article" date="2015" name="Genome Announc.">
        <title>Complete Genome Sequence of Spiroplasma cantharicola CC-1T (DSM 21588), a Bacterium Isolated from Soldier Beetle (Cantharis carolinus).</title>
        <authorList>
            <person name="Lo W.S."/>
            <person name="Liu P.Y."/>
            <person name="Kuo C.H."/>
        </authorList>
    </citation>
    <scope>NUCLEOTIDE SEQUENCE [LARGE SCALE GENOMIC DNA]</scope>
    <source>
        <strain evidence="6 7">CC-1</strain>
    </source>
</reference>
<dbReference type="GO" id="GO:0051301">
    <property type="term" value="P:cell division"/>
    <property type="evidence" value="ECO:0007669"/>
    <property type="project" value="UniProtKB-KW"/>
</dbReference>
<dbReference type="GO" id="GO:0051304">
    <property type="term" value="P:chromosome separation"/>
    <property type="evidence" value="ECO:0007669"/>
    <property type="project" value="InterPro"/>
</dbReference>
<keyword evidence="3 5" id="KW-0159">Chromosome partition</keyword>
<comment type="function">
    <text evidence="5">Participates in chromosomal partition during cell division. May act via the formation of a condensin-like complex containing Smc and ScpA that pull DNA away from mid-cell into both cell halves.</text>
</comment>
<evidence type="ECO:0000256" key="2">
    <source>
        <dbReference type="ARBA" id="ARBA00022618"/>
    </source>
</evidence>
<dbReference type="NCBIfam" id="TIGR00281">
    <property type="entry name" value="SMC-Scp complex subunit ScpB"/>
    <property type="match status" value="1"/>
</dbReference>
<dbReference type="AlphaFoldDB" id="A0A0M4JS66"/>